<feature type="domain" description="VWFA" evidence="3">
    <location>
        <begin position="275"/>
        <end position="460"/>
    </location>
</feature>
<dbReference type="Pfam" id="PF13519">
    <property type="entry name" value="VWA_2"/>
    <property type="match status" value="1"/>
</dbReference>
<protein>
    <recommendedName>
        <fullName evidence="3">VWFA domain-containing protein</fullName>
    </recommendedName>
</protein>
<dbReference type="EMBL" id="FN653079">
    <property type="protein sequence ID" value="CBY19795.1"/>
    <property type="molecule type" value="Genomic_DNA"/>
</dbReference>
<feature type="domain" description="VWFA" evidence="3">
    <location>
        <begin position="872"/>
        <end position="1065"/>
    </location>
</feature>
<dbReference type="GO" id="GO:0005615">
    <property type="term" value="C:extracellular space"/>
    <property type="evidence" value="ECO:0007669"/>
    <property type="project" value="TreeGrafter"/>
</dbReference>
<evidence type="ECO:0000313" key="4">
    <source>
        <dbReference type="EMBL" id="CBY19795.1"/>
    </source>
</evidence>
<sequence length="1120" mass="121753">MRVWGLLTLLGSNSARADQLEATCVCESDCSSQPQISQCHADVMILMDSSACHQGERWDLIRNWSFKAATQLKRQLNIDDVITMESSRVAVGSFSYRTNDVLSFDDNKLSHNDLLRIVSNEHNNLTGGSTDYSGMVDNVISAFSARQSENHKDNDKYVVLVTNGKDAEGNIGNFDQVDELASRLRSSGIRVIPVAIAKRCSPEKEEDLQNICPRWEVLQRWWYPAPSSGRVMEPFAMENTDSARKVAVFINTELAAQGGSCQKIEEPEPPLRLADITILVDGSDSIKRHEWQNTKEAVQGWMTGYWAQSPASQISVRQFSAESRQEFGPYVEDDDRFWRDNIMDIEQMASSTALRTALSEIVSEEYTALRNYREDRYNILLLVTDGWPTSDSFENIHAGGKAFNELYDIVIAVGVGNEIDSEMISNLLAELQVQKGQTDIQTVPDYHSLVHQFPSIQSSVSNIQKEMEFARTRRAWPIIQRETNALTRTRRQSDARGPRPSPDFIDDEVECVCTVPVQKLTGASGDRGPQGPTGKPGKEGAPGLVGEPGEPGQHGTDGQRGETGEQGPPGTPGRDGFDGPTGPPGPQGPDGLVGPSGPPGLDADDGAGGKGEDGPVGPDGQRGNDGAPGPDGRDGADGLPGQAGRDGKPGRDGPAGLKGLPGKQGEPGKCIPGQKGPCGKKGEAGTPGEDGFDGHPGNPGKPGLPGPVGSVGRPGNEGPKGTKGEQGIQGPDGDCGHPGEVGEPGSPGNKGQKGSPGIQGRPGLQGPQGPIGEPGLPGADGKKGANGQKGPRVETLGLKGHLDLMVMMDKMVHKGPVGPAGNVGRAGLKGLPGPNGVINLQEYYEEIKEWLRPLVKCSKCEIAQTKTPVPLNAIFLVDGSDSIRGQDSVFGLNEWAEASKAIQEITRRLTNLQQLSVVQFSDGDPIDHIVQQPVTNSNREEVVERIHLELEKKQIERGTMTYHALEHISELIEHDNDRAVTALFVITDGEPRDDQDSVYVSRVLTGVQEIFDYVFPIAIGRDFEKGSKYGEEARRNMERIKGKVTIEPIYLTNYDRLAQRAMQEFTKVHRDNAVMRKKRAYISKQESALGRIETLDDFSLDLDRLYRRRARHHSYKNWMK</sequence>
<dbReference type="OrthoDB" id="5317514at2759"/>
<dbReference type="InterPro" id="IPR008160">
    <property type="entry name" value="Collagen"/>
</dbReference>
<feature type="domain" description="VWFA" evidence="3">
    <location>
        <begin position="42"/>
        <end position="211"/>
    </location>
</feature>
<dbReference type="InterPro" id="IPR050149">
    <property type="entry name" value="Collagen_superfamily"/>
</dbReference>
<reference evidence="4" key="1">
    <citation type="journal article" date="2010" name="Science">
        <title>Plasticity of animal genome architecture unmasked by rapid evolution of a pelagic tunicate.</title>
        <authorList>
            <person name="Denoeud F."/>
            <person name="Henriet S."/>
            <person name="Mungpakdee S."/>
            <person name="Aury J.M."/>
            <person name="Da Silva C."/>
            <person name="Brinkmann H."/>
            <person name="Mikhaleva J."/>
            <person name="Olsen L.C."/>
            <person name="Jubin C."/>
            <person name="Canestro C."/>
            <person name="Bouquet J.M."/>
            <person name="Danks G."/>
            <person name="Poulain J."/>
            <person name="Campsteijn C."/>
            <person name="Adamski M."/>
            <person name="Cross I."/>
            <person name="Yadetie F."/>
            <person name="Muffato M."/>
            <person name="Louis A."/>
            <person name="Butcher S."/>
            <person name="Tsagkogeorga G."/>
            <person name="Konrad A."/>
            <person name="Singh S."/>
            <person name="Jensen M.F."/>
            <person name="Cong E.H."/>
            <person name="Eikeseth-Otteraa H."/>
            <person name="Noel B."/>
            <person name="Anthouard V."/>
            <person name="Porcel B.M."/>
            <person name="Kachouri-Lafond R."/>
            <person name="Nishino A."/>
            <person name="Ugolini M."/>
            <person name="Chourrout P."/>
            <person name="Nishida H."/>
            <person name="Aasland R."/>
            <person name="Huzurbazar S."/>
            <person name="Westhof E."/>
            <person name="Delsuc F."/>
            <person name="Lehrach H."/>
            <person name="Reinhardt R."/>
            <person name="Weissenbach J."/>
            <person name="Roy S.W."/>
            <person name="Artiguenave F."/>
            <person name="Postlethwait J.H."/>
            <person name="Manak J.R."/>
            <person name="Thompson E.M."/>
            <person name="Jaillon O."/>
            <person name="Du Pasquier L."/>
            <person name="Boudinot P."/>
            <person name="Liberles D.A."/>
            <person name="Volff J.N."/>
            <person name="Philippe H."/>
            <person name="Lenhard B."/>
            <person name="Roest Crollius H."/>
            <person name="Wincker P."/>
            <person name="Chourrout D."/>
        </authorList>
    </citation>
    <scope>NUCLEOTIDE SEQUENCE [LARGE SCALE GENOMIC DNA]</scope>
</reference>
<dbReference type="InterPro" id="IPR036465">
    <property type="entry name" value="vWFA_dom_sf"/>
</dbReference>
<feature type="compositionally biased region" description="Low complexity" evidence="1">
    <location>
        <begin position="565"/>
        <end position="580"/>
    </location>
</feature>
<dbReference type="InterPro" id="IPR002035">
    <property type="entry name" value="VWF_A"/>
</dbReference>
<feature type="compositionally biased region" description="Low complexity" evidence="1">
    <location>
        <begin position="615"/>
        <end position="630"/>
    </location>
</feature>
<name>E4XMQ3_OIKDI</name>
<dbReference type="PANTHER" id="PTHR24023:SF1082">
    <property type="entry name" value="COLLAGEN TRIPLE HELIX REPEAT"/>
    <property type="match status" value="1"/>
</dbReference>
<dbReference type="Proteomes" id="UP000001307">
    <property type="component" value="Unassembled WGS sequence"/>
</dbReference>
<feature type="region of interest" description="Disordered" evidence="1">
    <location>
        <begin position="485"/>
        <end position="507"/>
    </location>
</feature>
<feature type="compositionally biased region" description="Low complexity" evidence="1">
    <location>
        <begin position="756"/>
        <end position="777"/>
    </location>
</feature>
<evidence type="ECO:0000256" key="1">
    <source>
        <dbReference type="SAM" id="MobiDB-lite"/>
    </source>
</evidence>
<gene>
    <name evidence="4" type="ORF">GSOID_T00015447001</name>
</gene>
<dbReference type="GO" id="GO:0031012">
    <property type="term" value="C:extracellular matrix"/>
    <property type="evidence" value="ECO:0007669"/>
    <property type="project" value="TreeGrafter"/>
</dbReference>
<dbReference type="SMART" id="SM00327">
    <property type="entry name" value="VWA"/>
    <property type="match status" value="3"/>
</dbReference>
<feature type="signal peptide" evidence="2">
    <location>
        <begin position="1"/>
        <end position="17"/>
    </location>
</feature>
<dbReference type="SUPFAM" id="SSF53300">
    <property type="entry name" value="vWA-like"/>
    <property type="match status" value="3"/>
</dbReference>
<dbReference type="PROSITE" id="PS50234">
    <property type="entry name" value="VWFA"/>
    <property type="match status" value="3"/>
</dbReference>
<dbReference type="Pfam" id="PF00092">
    <property type="entry name" value="VWA"/>
    <property type="match status" value="2"/>
</dbReference>
<dbReference type="AlphaFoldDB" id="E4XMQ3"/>
<feature type="chain" id="PRO_5003190445" description="VWFA domain-containing protein" evidence="2">
    <location>
        <begin position="18"/>
        <end position="1120"/>
    </location>
</feature>
<dbReference type="PANTHER" id="PTHR24023">
    <property type="entry name" value="COLLAGEN ALPHA"/>
    <property type="match status" value="1"/>
</dbReference>
<accession>E4XMQ3</accession>
<evidence type="ECO:0000313" key="5">
    <source>
        <dbReference type="Proteomes" id="UP000001307"/>
    </source>
</evidence>
<feature type="compositionally biased region" description="Low complexity" evidence="1">
    <location>
        <begin position="589"/>
        <end position="601"/>
    </location>
</feature>
<dbReference type="CDD" id="cd00198">
    <property type="entry name" value="vWFA"/>
    <property type="match status" value="1"/>
</dbReference>
<proteinExistence type="predicted"/>
<keyword evidence="5" id="KW-1185">Reference proteome</keyword>
<organism evidence="4">
    <name type="scientific">Oikopleura dioica</name>
    <name type="common">Tunicate</name>
    <dbReference type="NCBI Taxonomy" id="34765"/>
    <lineage>
        <taxon>Eukaryota</taxon>
        <taxon>Metazoa</taxon>
        <taxon>Chordata</taxon>
        <taxon>Tunicata</taxon>
        <taxon>Appendicularia</taxon>
        <taxon>Copelata</taxon>
        <taxon>Oikopleuridae</taxon>
        <taxon>Oikopleura</taxon>
    </lineage>
</organism>
<evidence type="ECO:0000256" key="2">
    <source>
        <dbReference type="SAM" id="SignalP"/>
    </source>
</evidence>
<dbReference type="Gene3D" id="3.40.50.410">
    <property type="entry name" value="von Willebrand factor, type A domain"/>
    <property type="match status" value="3"/>
</dbReference>
<feature type="region of interest" description="Disordered" evidence="1">
    <location>
        <begin position="520"/>
        <end position="795"/>
    </location>
</feature>
<keyword evidence="2" id="KW-0732">Signal</keyword>
<evidence type="ECO:0000259" key="3">
    <source>
        <dbReference type="PROSITE" id="PS50234"/>
    </source>
</evidence>
<dbReference type="Pfam" id="PF01391">
    <property type="entry name" value="Collagen"/>
    <property type="match status" value="2"/>
</dbReference>
<dbReference type="PRINTS" id="PR00453">
    <property type="entry name" value="VWFADOMAIN"/>
</dbReference>
<dbReference type="InParanoid" id="E4XMQ3"/>